<feature type="transmembrane region" description="Helical" evidence="5">
    <location>
        <begin position="117"/>
        <end position="135"/>
    </location>
</feature>
<keyword evidence="7" id="KW-0436">Ligase</keyword>
<keyword evidence="3 5" id="KW-1133">Transmembrane helix</keyword>
<dbReference type="Pfam" id="PF04932">
    <property type="entry name" value="Wzy_C"/>
    <property type="match status" value="1"/>
</dbReference>
<feature type="transmembrane region" description="Helical" evidence="5">
    <location>
        <begin position="196"/>
        <end position="223"/>
    </location>
</feature>
<reference evidence="8" key="1">
    <citation type="submission" date="2017-01" db="EMBL/GenBank/DDBJ databases">
        <authorList>
            <person name="Varghese N."/>
            <person name="Submissions S."/>
        </authorList>
    </citation>
    <scope>NUCLEOTIDE SEQUENCE [LARGE SCALE GENOMIC DNA]</scope>
    <source>
        <strain evidence="8">DSM 23127</strain>
    </source>
</reference>
<dbReference type="Proteomes" id="UP000187608">
    <property type="component" value="Unassembled WGS sequence"/>
</dbReference>
<dbReference type="EMBL" id="FTOC01000014">
    <property type="protein sequence ID" value="SIS62989.1"/>
    <property type="molecule type" value="Genomic_DNA"/>
</dbReference>
<evidence type="ECO:0000256" key="2">
    <source>
        <dbReference type="ARBA" id="ARBA00022692"/>
    </source>
</evidence>
<feature type="transmembrane region" description="Helical" evidence="5">
    <location>
        <begin position="357"/>
        <end position="390"/>
    </location>
</feature>
<dbReference type="PANTHER" id="PTHR37422:SF17">
    <property type="entry name" value="O-ANTIGEN LIGASE"/>
    <property type="match status" value="1"/>
</dbReference>
<dbReference type="PANTHER" id="PTHR37422">
    <property type="entry name" value="TEICHURONIC ACID BIOSYNTHESIS PROTEIN TUAE"/>
    <property type="match status" value="1"/>
</dbReference>
<accession>A0A1N7KMZ1</accession>
<feature type="transmembrane region" description="Helical" evidence="5">
    <location>
        <begin position="235"/>
        <end position="255"/>
    </location>
</feature>
<evidence type="ECO:0000256" key="4">
    <source>
        <dbReference type="ARBA" id="ARBA00023136"/>
    </source>
</evidence>
<feature type="transmembrane region" description="Helical" evidence="5">
    <location>
        <begin position="36"/>
        <end position="55"/>
    </location>
</feature>
<feature type="transmembrane region" description="Helical" evidence="5">
    <location>
        <begin position="321"/>
        <end position="345"/>
    </location>
</feature>
<keyword evidence="4 5" id="KW-0472">Membrane</keyword>
<dbReference type="RefSeq" id="WP_076560612.1">
    <property type="nucleotide sequence ID" value="NZ_FTOC01000014.1"/>
</dbReference>
<feature type="transmembrane region" description="Helical" evidence="5">
    <location>
        <begin position="62"/>
        <end position="81"/>
    </location>
</feature>
<feature type="transmembrane region" description="Helical" evidence="5">
    <location>
        <begin position="87"/>
        <end position="105"/>
    </location>
</feature>
<feature type="transmembrane region" description="Helical" evidence="5">
    <location>
        <begin position="162"/>
        <end position="184"/>
    </location>
</feature>
<sequence length="414" mass="47307">MDGIRQQSSSPWLVFSLIFLVTLANYHLYIGFALKPYMMLSIAYILVSLGAFRFYRLQLFEVAMLLFYLLYVSTGIFALYPASSIRIMIGIIIYISCYFVMKSILVNTERRIIHKSLTYTGILFNLASLFLYFLGLQKVGFVTSGDRVYHFGLMLDSNYPRLIGLLQDPNFFVFYNTIFFAYFLTNSKSWLNKFGLLCTITTNLLTFSRGGLLVMACLLIIYLLLNNPLRQLKTILGLGGALVVAMYVSVVYLKLDVLGVLGSRIEDFSQDGGSGRLELWGRAWGYFLEHPVTGLGAYNFADYNDLDFNDDMTVHNTFLDILADSGAIGIFGYLLFLGLLLFQLIQFKMYKREPYLFLTFIGMTLQMGFLTVIINDMFFLYIAILSAYLYKYQSNEEASLSEEYHFGKEKGEAV</sequence>
<dbReference type="GO" id="GO:0016874">
    <property type="term" value="F:ligase activity"/>
    <property type="evidence" value="ECO:0007669"/>
    <property type="project" value="UniProtKB-KW"/>
</dbReference>
<keyword evidence="8" id="KW-1185">Reference proteome</keyword>
<evidence type="ECO:0000256" key="5">
    <source>
        <dbReference type="SAM" id="Phobius"/>
    </source>
</evidence>
<evidence type="ECO:0000259" key="6">
    <source>
        <dbReference type="Pfam" id="PF04932"/>
    </source>
</evidence>
<evidence type="ECO:0000256" key="3">
    <source>
        <dbReference type="ARBA" id="ARBA00022989"/>
    </source>
</evidence>
<feature type="transmembrane region" description="Helical" evidence="5">
    <location>
        <begin position="12"/>
        <end position="30"/>
    </location>
</feature>
<evidence type="ECO:0000313" key="7">
    <source>
        <dbReference type="EMBL" id="SIS62989.1"/>
    </source>
</evidence>
<keyword evidence="2 5" id="KW-0812">Transmembrane</keyword>
<protein>
    <submittedName>
        <fullName evidence="7">O-antigen ligase</fullName>
    </submittedName>
</protein>
<proteinExistence type="predicted"/>
<dbReference type="InterPro" id="IPR007016">
    <property type="entry name" value="O-antigen_ligase-rel_domated"/>
</dbReference>
<organism evidence="7 8">
    <name type="scientific">Salimicrobium flavidum</name>
    <dbReference type="NCBI Taxonomy" id="570947"/>
    <lineage>
        <taxon>Bacteria</taxon>
        <taxon>Bacillati</taxon>
        <taxon>Bacillota</taxon>
        <taxon>Bacilli</taxon>
        <taxon>Bacillales</taxon>
        <taxon>Bacillaceae</taxon>
        <taxon>Salimicrobium</taxon>
    </lineage>
</organism>
<dbReference type="InterPro" id="IPR051533">
    <property type="entry name" value="WaaL-like"/>
</dbReference>
<gene>
    <name evidence="7" type="ORF">SAMN05421687_11433</name>
</gene>
<dbReference type="STRING" id="570947.SAMN05421687_11433"/>
<dbReference type="OrthoDB" id="104748at2"/>
<dbReference type="AlphaFoldDB" id="A0A1N7KMZ1"/>
<comment type="subcellular location">
    <subcellularLocation>
        <location evidence="1">Membrane</location>
        <topology evidence="1">Multi-pass membrane protein</topology>
    </subcellularLocation>
</comment>
<evidence type="ECO:0000313" key="8">
    <source>
        <dbReference type="Proteomes" id="UP000187608"/>
    </source>
</evidence>
<feature type="domain" description="O-antigen ligase-related" evidence="6">
    <location>
        <begin position="195"/>
        <end position="334"/>
    </location>
</feature>
<dbReference type="GO" id="GO:0016020">
    <property type="term" value="C:membrane"/>
    <property type="evidence" value="ECO:0007669"/>
    <property type="project" value="UniProtKB-SubCell"/>
</dbReference>
<name>A0A1N7KMZ1_9BACI</name>
<evidence type="ECO:0000256" key="1">
    <source>
        <dbReference type="ARBA" id="ARBA00004141"/>
    </source>
</evidence>